<organism evidence="2">
    <name type="scientific">marine sediment metagenome</name>
    <dbReference type="NCBI Taxonomy" id="412755"/>
    <lineage>
        <taxon>unclassified sequences</taxon>
        <taxon>metagenomes</taxon>
        <taxon>ecological metagenomes</taxon>
    </lineage>
</organism>
<keyword evidence="1" id="KW-0472">Membrane</keyword>
<evidence type="ECO:0000313" key="2">
    <source>
        <dbReference type="EMBL" id="KKM60395.1"/>
    </source>
</evidence>
<accession>A0A0F9L8S4</accession>
<name>A0A0F9L8S4_9ZZZZ</name>
<sequence length="93" mass="10215">MKAHKILSAILFFITLALWASFIYLTFVLPKRIAIWEAAGQTLPTVVIFVVNLSFLCQRIGLVIVPVLLLLSIGAVVWFLIASIKSTKALTTG</sequence>
<proteinExistence type="predicted"/>
<dbReference type="EMBL" id="LAZR01011685">
    <property type="protein sequence ID" value="KKM60395.1"/>
    <property type="molecule type" value="Genomic_DNA"/>
</dbReference>
<feature type="transmembrane region" description="Helical" evidence="1">
    <location>
        <begin position="7"/>
        <end position="27"/>
    </location>
</feature>
<keyword evidence="1" id="KW-0812">Transmembrane</keyword>
<feature type="transmembrane region" description="Helical" evidence="1">
    <location>
        <begin position="60"/>
        <end position="81"/>
    </location>
</feature>
<dbReference type="AlphaFoldDB" id="A0A0F9L8S4"/>
<feature type="transmembrane region" description="Helical" evidence="1">
    <location>
        <begin position="33"/>
        <end position="53"/>
    </location>
</feature>
<reference evidence="2" key="1">
    <citation type="journal article" date="2015" name="Nature">
        <title>Complex archaea that bridge the gap between prokaryotes and eukaryotes.</title>
        <authorList>
            <person name="Spang A."/>
            <person name="Saw J.H."/>
            <person name="Jorgensen S.L."/>
            <person name="Zaremba-Niedzwiedzka K."/>
            <person name="Martijn J."/>
            <person name="Lind A.E."/>
            <person name="van Eijk R."/>
            <person name="Schleper C."/>
            <person name="Guy L."/>
            <person name="Ettema T.J."/>
        </authorList>
    </citation>
    <scope>NUCLEOTIDE SEQUENCE</scope>
</reference>
<comment type="caution">
    <text evidence="2">The sequence shown here is derived from an EMBL/GenBank/DDBJ whole genome shotgun (WGS) entry which is preliminary data.</text>
</comment>
<protein>
    <submittedName>
        <fullName evidence="2">Uncharacterized protein</fullName>
    </submittedName>
</protein>
<keyword evidence="1" id="KW-1133">Transmembrane helix</keyword>
<gene>
    <name evidence="2" type="ORF">LCGC14_1542220</name>
</gene>
<evidence type="ECO:0000256" key="1">
    <source>
        <dbReference type="SAM" id="Phobius"/>
    </source>
</evidence>